<evidence type="ECO:0000256" key="1">
    <source>
        <dbReference type="ARBA" id="ARBA00022448"/>
    </source>
</evidence>
<dbReference type="Pfam" id="PF00005">
    <property type="entry name" value="ABC_tran"/>
    <property type="match status" value="1"/>
</dbReference>
<dbReference type="EMBL" id="JAWPEX010000001">
    <property type="protein sequence ID" value="MDW2897824.1"/>
    <property type="molecule type" value="Genomic_DNA"/>
</dbReference>
<dbReference type="PANTHER" id="PTHR42781:SF9">
    <property type="entry name" value="AMINO ACID ABC TRANSPORTER, ATP-BINDING PROTEIN-RELATED"/>
    <property type="match status" value="1"/>
</dbReference>
<keyword evidence="4" id="KW-1133">Transmembrane helix</keyword>
<dbReference type="Proteomes" id="UP001276398">
    <property type="component" value="Unassembled WGS sequence"/>
</dbReference>
<dbReference type="InterPro" id="IPR003439">
    <property type="entry name" value="ABC_transporter-like_ATP-bd"/>
</dbReference>
<sequence length="654" mass="74367">MIKIQNLTKKIDDRFIFSSLNLEIPSNKVTFVVGESGIGKTTLINLIAGFTKKDSGKISFFDENGSEIKKPLVDVVFQDFNLIEKITSNDNILIGNNVINKLLDKNALNQNTNLMLIKTEQLEQKVNNLSGGERQRIAILRSLSRDSSFILLDEPTRNLDIENAKIVFENLTNIAKNKTILVVSHNLDLAKKYADKIVYIEKNKITEEIFDKNSQNQSLIAKNIAKNSDLKYKKTAKNSKLSKIKQEFKTGFLLTITDFKSKLTSSILFLLLFLTSFFGTLLFGVLNLNISSTNLQNTIEYQLDSVVVTKKANGEISTFSTDEITKLKEDNPKIVKIVPFFNFPKLTFTYGDKTEFDSSVDYIDESDFFKNRFIFDNKTLVGRNIQNKDEVIISKSLATKFNIEEPNNQKISVPSFRNTAVDLKVVGISSLATLDRLNFSFLHHKFFELAKPVQKTSGPNENLDNNKPEKIDPWILKLYFNIDDDLANNIENFTKNNKEFEIQSSLGGISKTILNTQSFTNIVIGAILVLFIIILLIQTVFYAKNLSDSKMKLIGILKALSAKTWQIFFYHWLNIIIISLFILFINSVVFLPSMGKIYTAIIGQDILLPSLSQVGTLLIIIWLIMFASISVIYLIISWLSYRKPVIKLLKFEQF</sequence>
<dbReference type="PANTHER" id="PTHR42781">
    <property type="entry name" value="SPERMIDINE/PUTRESCINE IMPORT ATP-BINDING PROTEIN POTA"/>
    <property type="match status" value="1"/>
</dbReference>
<dbReference type="PROSITE" id="PS50893">
    <property type="entry name" value="ABC_TRANSPORTER_2"/>
    <property type="match status" value="1"/>
</dbReference>
<dbReference type="GO" id="GO:0005524">
    <property type="term" value="F:ATP binding"/>
    <property type="evidence" value="ECO:0007669"/>
    <property type="project" value="UniProtKB-KW"/>
</dbReference>
<dbReference type="Gene3D" id="3.40.50.300">
    <property type="entry name" value="P-loop containing nucleotide triphosphate hydrolases"/>
    <property type="match status" value="1"/>
</dbReference>
<dbReference type="PROSITE" id="PS00211">
    <property type="entry name" value="ABC_TRANSPORTER_1"/>
    <property type="match status" value="1"/>
</dbReference>
<keyword evidence="1" id="KW-0813">Transport</keyword>
<keyword evidence="3 6" id="KW-0067">ATP-binding</keyword>
<organism evidence="6 7">
    <name type="scientific">Mesomycoplasma ovipneumoniae</name>
    <dbReference type="NCBI Taxonomy" id="29562"/>
    <lineage>
        <taxon>Bacteria</taxon>
        <taxon>Bacillati</taxon>
        <taxon>Mycoplasmatota</taxon>
        <taxon>Mycoplasmoidales</taxon>
        <taxon>Metamycoplasmataceae</taxon>
        <taxon>Mesomycoplasma</taxon>
    </lineage>
</organism>
<dbReference type="InterPro" id="IPR027417">
    <property type="entry name" value="P-loop_NTPase"/>
</dbReference>
<dbReference type="AlphaFoldDB" id="A0AAJ2P7V8"/>
<reference evidence="6" key="1">
    <citation type="submission" date="2023-10" db="EMBL/GenBank/DDBJ databases">
        <title>Genome sequences of Mycoplasma ovipneumoniae isolated from goats.</title>
        <authorList>
            <person name="Spergser J."/>
        </authorList>
    </citation>
    <scope>NUCLEOTIDE SEQUENCE</scope>
    <source>
        <strain evidence="6">279</strain>
    </source>
</reference>
<evidence type="ECO:0000256" key="4">
    <source>
        <dbReference type="SAM" id="Phobius"/>
    </source>
</evidence>
<dbReference type="InterPro" id="IPR017871">
    <property type="entry name" value="ABC_transporter-like_CS"/>
</dbReference>
<gene>
    <name evidence="6" type="ORF">R7V77_00605</name>
</gene>
<keyword evidence="4" id="KW-0812">Transmembrane</keyword>
<dbReference type="GO" id="GO:0016887">
    <property type="term" value="F:ATP hydrolysis activity"/>
    <property type="evidence" value="ECO:0007669"/>
    <property type="project" value="InterPro"/>
</dbReference>
<name>A0AAJ2P7V8_9BACT</name>
<evidence type="ECO:0000259" key="5">
    <source>
        <dbReference type="PROSITE" id="PS50893"/>
    </source>
</evidence>
<dbReference type="InterPro" id="IPR003593">
    <property type="entry name" value="AAA+_ATPase"/>
</dbReference>
<evidence type="ECO:0000256" key="2">
    <source>
        <dbReference type="ARBA" id="ARBA00022741"/>
    </source>
</evidence>
<feature type="transmembrane region" description="Helical" evidence="4">
    <location>
        <begin position="617"/>
        <end position="641"/>
    </location>
</feature>
<dbReference type="SMART" id="SM00382">
    <property type="entry name" value="AAA"/>
    <property type="match status" value="1"/>
</dbReference>
<comment type="caution">
    <text evidence="6">The sequence shown here is derived from an EMBL/GenBank/DDBJ whole genome shotgun (WGS) entry which is preliminary data.</text>
</comment>
<evidence type="ECO:0000256" key="3">
    <source>
        <dbReference type="ARBA" id="ARBA00022840"/>
    </source>
</evidence>
<evidence type="ECO:0000313" key="7">
    <source>
        <dbReference type="Proteomes" id="UP001276398"/>
    </source>
</evidence>
<feature type="transmembrane region" description="Helical" evidence="4">
    <location>
        <begin position="564"/>
        <end position="585"/>
    </location>
</feature>
<feature type="transmembrane region" description="Helical" evidence="4">
    <location>
        <begin position="522"/>
        <end position="543"/>
    </location>
</feature>
<keyword evidence="2" id="KW-0547">Nucleotide-binding</keyword>
<accession>A0AAJ2P7V8</accession>
<feature type="transmembrane region" description="Helical" evidence="4">
    <location>
        <begin position="267"/>
        <end position="286"/>
    </location>
</feature>
<dbReference type="SUPFAM" id="SSF52540">
    <property type="entry name" value="P-loop containing nucleoside triphosphate hydrolases"/>
    <property type="match status" value="1"/>
</dbReference>
<proteinExistence type="predicted"/>
<dbReference type="InterPro" id="IPR050093">
    <property type="entry name" value="ABC_SmlMolc_Importer"/>
</dbReference>
<evidence type="ECO:0000313" key="6">
    <source>
        <dbReference type="EMBL" id="MDW2897824.1"/>
    </source>
</evidence>
<protein>
    <submittedName>
        <fullName evidence="6">ABC transporter ATP-binding protein</fullName>
    </submittedName>
</protein>
<keyword evidence="4" id="KW-0472">Membrane</keyword>
<feature type="domain" description="ABC transporter" evidence="5">
    <location>
        <begin position="2"/>
        <end position="227"/>
    </location>
</feature>
<dbReference type="RefSeq" id="WP_318082449.1">
    <property type="nucleotide sequence ID" value="NZ_JAWPEX010000001.1"/>
</dbReference>